<dbReference type="GO" id="GO:0007234">
    <property type="term" value="P:osmosensory signaling via phosphorelay pathway"/>
    <property type="evidence" value="ECO:0007669"/>
    <property type="project" value="TreeGrafter"/>
</dbReference>
<organism evidence="7 8">
    <name type="scientific">Deinococcus soli</name>
    <name type="common">ex Cha et al. 2016</name>
    <dbReference type="NCBI Taxonomy" id="1309411"/>
    <lineage>
        <taxon>Bacteria</taxon>
        <taxon>Thermotogati</taxon>
        <taxon>Deinococcota</taxon>
        <taxon>Deinococci</taxon>
        <taxon>Deinococcales</taxon>
        <taxon>Deinococcaceae</taxon>
        <taxon>Deinococcus</taxon>
    </lineage>
</organism>
<dbReference type="Gene3D" id="3.30.565.10">
    <property type="entry name" value="Histidine kinase-like ATPase, C-terminal domain"/>
    <property type="match status" value="1"/>
</dbReference>
<dbReference type="GO" id="GO:0000156">
    <property type="term" value="F:phosphorelay response regulator activity"/>
    <property type="evidence" value="ECO:0007669"/>
    <property type="project" value="TreeGrafter"/>
</dbReference>
<dbReference type="InterPro" id="IPR003661">
    <property type="entry name" value="HisK_dim/P_dom"/>
</dbReference>
<evidence type="ECO:0000256" key="3">
    <source>
        <dbReference type="ARBA" id="ARBA00022553"/>
    </source>
</evidence>
<evidence type="ECO:0000256" key="2">
    <source>
        <dbReference type="ARBA" id="ARBA00012438"/>
    </source>
</evidence>
<dbReference type="Gene3D" id="3.30.450.20">
    <property type="entry name" value="PAS domain"/>
    <property type="match status" value="1"/>
</dbReference>
<keyword evidence="3" id="KW-0597">Phosphoprotein</keyword>
<dbReference type="InterPro" id="IPR004358">
    <property type="entry name" value="Sig_transdc_His_kin-like_C"/>
</dbReference>
<dbReference type="PANTHER" id="PTHR42878">
    <property type="entry name" value="TWO-COMPONENT HISTIDINE KINASE"/>
    <property type="match status" value="1"/>
</dbReference>
<feature type="domain" description="Histidine kinase" evidence="6">
    <location>
        <begin position="149"/>
        <end position="363"/>
    </location>
</feature>
<dbReference type="PROSITE" id="PS50109">
    <property type="entry name" value="HIS_KIN"/>
    <property type="match status" value="1"/>
</dbReference>
<accession>A0AAE3XCP6</accession>
<keyword evidence="4" id="KW-0808">Transferase</keyword>
<gene>
    <name evidence="7" type="ORF">J2Y00_002579</name>
</gene>
<evidence type="ECO:0000313" key="7">
    <source>
        <dbReference type="EMBL" id="MDR6218982.1"/>
    </source>
</evidence>
<proteinExistence type="predicted"/>
<dbReference type="InterPro" id="IPR050351">
    <property type="entry name" value="BphY/WalK/GraS-like"/>
</dbReference>
<reference evidence="7" key="1">
    <citation type="submission" date="2023-07" db="EMBL/GenBank/DDBJ databases">
        <title>Sorghum-associated microbial communities from plants grown in Nebraska, USA.</title>
        <authorList>
            <person name="Schachtman D."/>
        </authorList>
    </citation>
    <scope>NUCLEOTIDE SEQUENCE</scope>
    <source>
        <strain evidence="7">BE330</strain>
    </source>
</reference>
<dbReference type="CDD" id="cd00082">
    <property type="entry name" value="HisKA"/>
    <property type="match status" value="1"/>
</dbReference>
<dbReference type="Pfam" id="PF02518">
    <property type="entry name" value="HATPase_c"/>
    <property type="match status" value="1"/>
</dbReference>
<dbReference type="InterPro" id="IPR003594">
    <property type="entry name" value="HATPase_dom"/>
</dbReference>
<dbReference type="Gene3D" id="1.10.287.130">
    <property type="match status" value="1"/>
</dbReference>
<comment type="catalytic activity">
    <reaction evidence="1">
        <text>ATP + protein L-histidine = ADP + protein N-phospho-L-histidine.</text>
        <dbReference type="EC" id="2.7.13.3"/>
    </reaction>
</comment>
<dbReference type="PANTHER" id="PTHR42878:SF15">
    <property type="entry name" value="BACTERIOPHYTOCHROME"/>
    <property type="match status" value="1"/>
</dbReference>
<dbReference type="SUPFAM" id="SSF55874">
    <property type="entry name" value="ATPase domain of HSP90 chaperone/DNA topoisomerase II/histidine kinase"/>
    <property type="match status" value="1"/>
</dbReference>
<dbReference type="Pfam" id="PF00512">
    <property type="entry name" value="HisKA"/>
    <property type="match status" value="1"/>
</dbReference>
<dbReference type="FunFam" id="3.30.565.10:FF:000006">
    <property type="entry name" value="Sensor histidine kinase WalK"/>
    <property type="match status" value="1"/>
</dbReference>
<evidence type="ECO:0000259" key="6">
    <source>
        <dbReference type="PROSITE" id="PS50109"/>
    </source>
</evidence>
<dbReference type="PRINTS" id="PR00344">
    <property type="entry name" value="BCTRLSENSOR"/>
</dbReference>
<evidence type="ECO:0000256" key="4">
    <source>
        <dbReference type="ARBA" id="ARBA00022679"/>
    </source>
</evidence>
<evidence type="ECO:0000256" key="5">
    <source>
        <dbReference type="ARBA" id="ARBA00022777"/>
    </source>
</evidence>
<comment type="caution">
    <text evidence="7">The sequence shown here is derived from an EMBL/GenBank/DDBJ whole genome shotgun (WGS) entry which is preliminary data.</text>
</comment>
<dbReference type="SUPFAM" id="SSF55785">
    <property type="entry name" value="PYP-like sensor domain (PAS domain)"/>
    <property type="match status" value="1"/>
</dbReference>
<dbReference type="InterPro" id="IPR005467">
    <property type="entry name" value="His_kinase_dom"/>
</dbReference>
<dbReference type="SUPFAM" id="SSF47384">
    <property type="entry name" value="Homodimeric domain of signal transducing histidine kinase"/>
    <property type="match status" value="1"/>
</dbReference>
<dbReference type="SMART" id="SM00388">
    <property type="entry name" value="HisKA"/>
    <property type="match status" value="1"/>
</dbReference>
<dbReference type="GO" id="GO:0000155">
    <property type="term" value="F:phosphorelay sensor kinase activity"/>
    <property type="evidence" value="ECO:0007669"/>
    <property type="project" value="InterPro"/>
</dbReference>
<protein>
    <recommendedName>
        <fullName evidence="2">histidine kinase</fullName>
        <ecNumber evidence="2">2.7.13.3</ecNumber>
    </recommendedName>
</protein>
<name>A0AAE3XCP6_9DEIO</name>
<dbReference type="EC" id="2.7.13.3" evidence="2"/>
<dbReference type="SMART" id="SM00387">
    <property type="entry name" value="HATPase_c"/>
    <property type="match status" value="1"/>
</dbReference>
<dbReference type="InterPro" id="IPR036890">
    <property type="entry name" value="HATPase_C_sf"/>
</dbReference>
<evidence type="ECO:0000256" key="1">
    <source>
        <dbReference type="ARBA" id="ARBA00000085"/>
    </source>
</evidence>
<dbReference type="Proteomes" id="UP001185331">
    <property type="component" value="Unassembled WGS sequence"/>
</dbReference>
<keyword evidence="5 7" id="KW-0418">Kinase</keyword>
<dbReference type="RefSeq" id="WP_309853916.1">
    <property type="nucleotide sequence ID" value="NZ_JAVDQJ010000004.1"/>
</dbReference>
<dbReference type="EMBL" id="JAVDQK010000005">
    <property type="protein sequence ID" value="MDR6218982.1"/>
    <property type="molecule type" value="Genomic_DNA"/>
</dbReference>
<dbReference type="GO" id="GO:0030295">
    <property type="term" value="F:protein kinase activator activity"/>
    <property type="evidence" value="ECO:0007669"/>
    <property type="project" value="TreeGrafter"/>
</dbReference>
<dbReference type="AlphaFoldDB" id="A0AAE3XCP6"/>
<sequence>MTSPLNATLAPASLPELADLLPDPLIFLDRRGRLTHVNRAAVTARTPASDLHPGQPLPGDPGAPLQQHVSRVLTEGGSARFTYQDPCGLWFDVYLTRTSSGALAQFRDVTTQTDATRAASTLAEAHQLLERQHHQLEAINDDLNAFAQSVSHDLRAPLRHIIGFTDLLRRAIVKADPGATERNLSVISDAAGRMNLLIDSLLEFARHGQHALRLQPLDLSSMVRAVQHDLTPDTQDRVVIWDTRELPTVTADPTLLRQVLTNLLSNAIKYTQGRPEARICVRAQRSADATAVTIEDNGVGFCPEHASRLFGVFVRLHPAHEFEGVGIGLATVKRIVTRHGGQVSATAQPGQGAAFTFTLPHAP</sequence>
<evidence type="ECO:0000313" key="8">
    <source>
        <dbReference type="Proteomes" id="UP001185331"/>
    </source>
</evidence>
<dbReference type="InterPro" id="IPR036097">
    <property type="entry name" value="HisK_dim/P_sf"/>
</dbReference>
<dbReference type="InterPro" id="IPR035965">
    <property type="entry name" value="PAS-like_dom_sf"/>
</dbReference>